<feature type="region of interest" description="Disordered" evidence="3">
    <location>
        <begin position="158"/>
        <end position="202"/>
    </location>
</feature>
<reference evidence="6" key="1">
    <citation type="submission" date="2025-08" db="UniProtKB">
        <authorList>
            <consortium name="RefSeq"/>
        </authorList>
    </citation>
    <scope>IDENTIFICATION</scope>
</reference>
<evidence type="ECO:0000256" key="3">
    <source>
        <dbReference type="SAM" id="MobiDB-lite"/>
    </source>
</evidence>
<evidence type="ECO:0000256" key="4">
    <source>
        <dbReference type="SAM" id="Phobius"/>
    </source>
</evidence>
<dbReference type="OrthoDB" id="1653570at2759"/>
<gene>
    <name evidence="6" type="primary">LOC104600022</name>
</gene>
<dbReference type="KEGG" id="nnu:104600022"/>
<evidence type="ECO:0000256" key="1">
    <source>
        <dbReference type="ARBA" id="ARBA00011021"/>
    </source>
</evidence>
<sequence length="202" mass="22353">MFRLSDNLVLESNGFPWLVWLHLLVMFLLIVLLSYLGVLAFDVPANGAAPRLVPVSDLFTSKDYQTEEPVKNNISCATTNRFDDNKLREDQTSTKGGIVSIRSIRTERQEAEIQEAEDSLTKKVAQRTIAQCSYGPCYYLQQAAKVFLKCLGLDSTSQGSSSAELESKHDVRHEDTVPNSIGPMPEAKPSKPAEGAHVPISR</sequence>
<dbReference type="PANTHER" id="PTHR35771:SF3">
    <property type="entry name" value="TRANSMEMBRANE PROTEIN"/>
    <property type="match status" value="1"/>
</dbReference>
<protein>
    <submittedName>
        <fullName evidence="6">Uncharacterized protein LOC104600022</fullName>
    </submittedName>
</protein>
<dbReference type="InterPro" id="IPR035176">
    <property type="entry name" value="PEP"/>
</dbReference>
<dbReference type="Proteomes" id="UP000189703">
    <property type="component" value="Unplaced"/>
</dbReference>
<dbReference type="PANTHER" id="PTHR35771">
    <property type="entry name" value="TRANSMEMBRANE PROTEIN-RELATED"/>
    <property type="match status" value="1"/>
</dbReference>
<dbReference type="AlphaFoldDB" id="A0A1U8A427"/>
<name>A0A1U8A427_NELNU</name>
<evidence type="ECO:0000256" key="2">
    <source>
        <dbReference type="ARBA" id="ARBA00022821"/>
    </source>
</evidence>
<dbReference type="InParanoid" id="A0A1U8A427"/>
<dbReference type="GeneID" id="104600022"/>
<dbReference type="FunCoup" id="A0A1U8A427">
    <property type="interactions" value="177"/>
</dbReference>
<evidence type="ECO:0000313" key="5">
    <source>
        <dbReference type="Proteomes" id="UP000189703"/>
    </source>
</evidence>
<feature type="compositionally biased region" description="Basic and acidic residues" evidence="3">
    <location>
        <begin position="165"/>
        <end position="176"/>
    </location>
</feature>
<keyword evidence="4" id="KW-1133">Transmembrane helix</keyword>
<keyword evidence="4" id="KW-0472">Membrane</keyword>
<dbReference type="OMA" id="IPWLVWI"/>
<organism evidence="5 6">
    <name type="scientific">Nelumbo nucifera</name>
    <name type="common">Sacred lotus</name>
    <dbReference type="NCBI Taxonomy" id="4432"/>
    <lineage>
        <taxon>Eukaryota</taxon>
        <taxon>Viridiplantae</taxon>
        <taxon>Streptophyta</taxon>
        <taxon>Embryophyta</taxon>
        <taxon>Tracheophyta</taxon>
        <taxon>Spermatophyta</taxon>
        <taxon>Magnoliopsida</taxon>
        <taxon>Proteales</taxon>
        <taxon>Nelumbonaceae</taxon>
        <taxon>Nelumbo</taxon>
    </lineage>
</organism>
<proteinExistence type="inferred from homology"/>
<keyword evidence="2" id="KW-0611">Plant defense</keyword>
<keyword evidence="5" id="KW-1185">Reference proteome</keyword>
<dbReference type="GO" id="GO:0045087">
    <property type="term" value="P:innate immune response"/>
    <property type="evidence" value="ECO:0007669"/>
    <property type="project" value="InterPro"/>
</dbReference>
<comment type="similarity">
    <text evidence="1">Belongs to the brassicaceae elicitor peptide family.</text>
</comment>
<dbReference type="RefSeq" id="XP_010261118.1">
    <property type="nucleotide sequence ID" value="XM_010262816.2"/>
</dbReference>
<feature type="transmembrane region" description="Helical" evidence="4">
    <location>
        <begin position="20"/>
        <end position="41"/>
    </location>
</feature>
<evidence type="ECO:0000313" key="6">
    <source>
        <dbReference type="RefSeq" id="XP_010261118.1"/>
    </source>
</evidence>
<dbReference type="Pfam" id="PF17232">
    <property type="entry name" value="Pep1_7"/>
    <property type="match status" value="1"/>
</dbReference>
<accession>A0A1U8A427</accession>
<keyword evidence="4" id="KW-0812">Transmembrane</keyword>